<dbReference type="AlphaFoldDB" id="A0AA40NH31"/>
<reference evidence="2" key="1">
    <citation type="submission" date="2015-09" db="EMBL/GenBank/DDBJ databases">
        <title>Prevalence of NDMs in South Africa.</title>
        <authorList>
            <person name="Osei Sekyere J."/>
            <person name="Govinden U."/>
            <person name="Essack S."/>
            <person name="Haldorsen B."/>
            <person name="Samuelsen O."/>
            <person name="Aasnaes B."/>
            <person name="Sundsfjord A."/>
        </authorList>
    </citation>
    <scope>NUCLEOTIDE SEQUENCE [LARGE SCALE GENOMIC DNA]</scope>
    <source>
        <strain evidence="2">ST62:944112508</strain>
    </source>
</reference>
<reference evidence="1 2" key="2">
    <citation type="journal article" date="2017" name="PLoS ONE">
        <title>Genomic and phenotypic characterisation of fluoroquinolone resistance mechanisms in Enterobacteriaceae in Durban, South Africa.</title>
        <authorList>
            <person name="Osei Sekyere J."/>
            <person name="Amoako D.G."/>
        </authorList>
    </citation>
    <scope>NUCLEOTIDE SEQUENCE [LARGE SCALE GENOMIC DNA]</scope>
    <source>
        <strain evidence="1 2">ST62:944112508</strain>
    </source>
</reference>
<organism evidence="1 2">
    <name type="scientific">Citrobacter freundii</name>
    <dbReference type="NCBI Taxonomy" id="546"/>
    <lineage>
        <taxon>Bacteria</taxon>
        <taxon>Pseudomonadati</taxon>
        <taxon>Pseudomonadota</taxon>
        <taxon>Gammaproteobacteria</taxon>
        <taxon>Enterobacterales</taxon>
        <taxon>Enterobacteriaceae</taxon>
        <taxon>Citrobacter</taxon>
        <taxon>Citrobacter freundii complex</taxon>
    </lineage>
</organism>
<evidence type="ECO:0000313" key="2">
    <source>
        <dbReference type="Proteomes" id="UP000050520"/>
    </source>
</evidence>
<sequence length="76" mass="7780">MTTQTLTVTTAWQQISDGTQTKSVQVLSGVIQMADSDTAPSTSSAGHVISGWVSVTPPTKAWVRATGSQSASVAVS</sequence>
<proteinExistence type="predicted"/>
<protein>
    <submittedName>
        <fullName evidence="1">Uncharacterized protein</fullName>
    </submittedName>
</protein>
<name>A0AA40NH31_CITFR</name>
<evidence type="ECO:0000313" key="1">
    <source>
        <dbReference type="EMBL" id="KPR52862.1"/>
    </source>
</evidence>
<dbReference type="RefSeq" id="WP_057064525.1">
    <property type="nucleotide sequence ID" value="NZ_LJEB01000101.1"/>
</dbReference>
<gene>
    <name evidence="1" type="ORF">AN672_20750</name>
</gene>
<accession>A0AA40NH31</accession>
<dbReference type="EMBL" id="LJEB01000101">
    <property type="protein sequence ID" value="KPR52862.1"/>
    <property type="molecule type" value="Genomic_DNA"/>
</dbReference>
<dbReference type="Proteomes" id="UP000050520">
    <property type="component" value="Unassembled WGS sequence"/>
</dbReference>
<comment type="caution">
    <text evidence="1">The sequence shown here is derived from an EMBL/GenBank/DDBJ whole genome shotgun (WGS) entry which is preliminary data.</text>
</comment>